<comment type="caution">
    <text evidence="2">The sequence shown here is derived from an EMBL/GenBank/DDBJ whole genome shotgun (WGS) entry which is preliminary data.</text>
</comment>
<dbReference type="EMBL" id="CAJNOE010000029">
    <property type="protein sequence ID" value="CAF0766348.1"/>
    <property type="molecule type" value="Genomic_DNA"/>
</dbReference>
<organism evidence="2 4">
    <name type="scientific">Adineta steineri</name>
    <dbReference type="NCBI Taxonomy" id="433720"/>
    <lineage>
        <taxon>Eukaryota</taxon>
        <taxon>Metazoa</taxon>
        <taxon>Spiralia</taxon>
        <taxon>Gnathifera</taxon>
        <taxon>Rotifera</taxon>
        <taxon>Eurotatoria</taxon>
        <taxon>Bdelloidea</taxon>
        <taxon>Adinetida</taxon>
        <taxon>Adinetidae</taxon>
        <taxon>Adineta</taxon>
    </lineage>
</organism>
<gene>
    <name evidence="2" type="ORF">IZO911_LOCUS5015</name>
    <name evidence="3" type="ORF">KXQ929_LOCUS25655</name>
</gene>
<evidence type="ECO:0000313" key="3">
    <source>
        <dbReference type="EMBL" id="CAF3951853.1"/>
    </source>
</evidence>
<accession>A0A813QER7</accession>
<dbReference type="Proteomes" id="UP000663868">
    <property type="component" value="Unassembled WGS sequence"/>
</dbReference>
<name>A0A813QER7_9BILA</name>
<reference evidence="2" key="1">
    <citation type="submission" date="2021-02" db="EMBL/GenBank/DDBJ databases">
        <authorList>
            <person name="Nowell W R."/>
        </authorList>
    </citation>
    <scope>NUCLEOTIDE SEQUENCE</scope>
</reference>
<feature type="domain" description="Reverse transcriptase" evidence="1">
    <location>
        <begin position="1"/>
        <end position="102"/>
    </location>
</feature>
<sequence>MIKKLKNKIASKVSEEVHVTLKELKMDQSIIMLRVNKDNAVVCMDKSDYIIRDLQFRFYNNYFRQIDGVDMGSPLAPTLVDLFITNLEQHHQTNNSKFKIKK</sequence>
<evidence type="ECO:0000313" key="4">
    <source>
        <dbReference type="Proteomes" id="UP000663860"/>
    </source>
</evidence>
<dbReference type="EMBL" id="CAJOBB010002243">
    <property type="protein sequence ID" value="CAF3951853.1"/>
    <property type="molecule type" value="Genomic_DNA"/>
</dbReference>
<dbReference type="Proteomes" id="UP000663860">
    <property type="component" value="Unassembled WGS sequence"/>
</dbReference>
<dbReference type="InterPro" id="IPR000477">
    <property type="entry name" value="RT_dom"/>
</dbReference>
<dbReference type="PROSITE" id="PS50878">
    <property type="entry name" value="RT_POL"/>
    <property type="match status" value="1"/>
</dbReference>
<protein>
    <recommendedName>
        <fullName evidence="1">Reverse transcriptase domain-containing protein</fullName>
    </recommendedName>
</protein>
<dbReference type="AlphaFoldDB" id="A0A813QER7"/>
<proteinExistence type="predicted"/>
<evidence type="ECO:0000313" key="2">
    <source>
        <dbReference type="EMBL" id="CAF0766348.1"/>
    </source>
</evidence>
<evidence type="ECO:0000259" key="1">
    <source>
        <dbReference type="PROSITE" id="PS50878"/>
    </source>
</evidence>